<accession>A0A9N9PRI5</accession>
<evidence type="ECO:0000313" key="2">
    <source>
        <dbReference type="Proteomes" id="UP000696280"/>
    </source>
</evidence>
<organism evidence="1 2">
    <name type="scientific">Hymenoscyphus fraxineus</name>
    <dbReference type="NCBI Taxonomy" id="746836"/>
    <lineage>
        <taxon>Eukaryota</taxon>
        <taxon>Fungi</taxon>
        <taxon>Dikarya</taxon>
        <taxon>Ascomycota</taxon>
        <taxon>Pezizomycotina</taxon>
        <taxon>Leotiomycetes</taxon>
        <taxon>Helotiales</taxon>
        <taxon>Helotiaceae</taxon>
        <taxon>Hymenoscyphus</taxon>
    </lineage>
</organism>
<dbReference type="OrthoDB" id="10335632at2759"/>
<protein>
    <submittedName>
        <fullName evidence="1">Uncharacterized protein</fullName>
    </submittedName>
</protein>
<evidence type="ECO:0000313" key="1">
    <source>
        <dbReference type="EMBL" id="CAG8956961.1"/>
    </source>
</evidence>
<gene>
    <name evidence="1" type="ORF">HYFRA_00012012</name>
</gene>
<dbReference type="EMBL" id="CAJVRL010000075">
    <property type="protein sequence ID" value="CAG8956961.1"/>
    <property type="molecule type" value="Genomic_DNA"/>
</dbReference>
<name>A0A9N9PRI5_9HELO</name>
<sequence length="173" mass="18739">MYINRNNLTKISSESKMQFPTSFLAAAALLVTSTTAIDVWGMSGFTVIKPSGEVQLEIYAFEGPQGNAFRCERALSLRPLHFPIKNLPILCQTGYALTFSWEDESKDMSTMFTAGGKTTTYNPQAYACSKPVSGEDGGCKFGFMNGPDGVLFSGSAQPRNAKGEEMVAVSYQA</sequence>
<comment type="caution">
    <text evidence="1">The sequence shown here is derived from an EMBL/GenBank/DDBJ whole genome shotgun (WGS) entry which is preliminary data.</text>
</comment>
<proteinExistence type="predicted"/>
<dbReference type="Proteomes" id="UP000696280">
    <property type="component" value="Unassembled WGS sequence"/>
</dbReference>
<dbReference type="AlphaFoldDB" id="A0A9N9PRI5"/>
<keyword evidence="2" id="KW-1185">Reference proteome</keyword>
<reference evidence="1" key="1">
    <citation type="submission" date="2021-07" db="EMBL/GenBank/DDBJ databases">
        <authorList>
            <person name="Durling M."/>
        </authorList>
    </citation>
    <scope>NUCLEOTIDE SEQUENCE</scope>
</reference>